<sequence>MSAATPAYGKNADIGYSSGSDDGQAAGQRKALATTSGSGAALPLPPTSDSLSQPAGSLLKGATDENGNLKPAALMLGLKLDLEAEVHLTARVRGDITIGLY</sequence>
<dbReference type="GeneID" id="27334205"/>
<feature type="region of interest" description="Disordered" evidence="1">
    <location>
        <begin position="1"/>
        <end position="64"/>
    </location>
</feature>
<dbReference type="VEuPathDB" id="FungiDB:PV08_07122"/>
<gene>
    <name evidence="2" type="ORF">PV08_07122</name>
</gene>
<keyword evidence="3" id="KW-1185">Reference proteome</keyword>
<dbReference type="AlphaFoldDB" id="A0A0D2B6M9"/>
<dbReference type="Proteomes" id="UP000053328">
    <property type="component" value="Unassembled WGS sequence"/>
</dbReference>
<evidence type="ECO:0000313" key="2">
    <source>
        <dbReference type="EMBL" id="KIW14340.1"/>
    </source>
</evidence>
<dbReference type="RefSeq" id="XP_016234556.1">
    <property type="nucleotide sequence ID" value="XM_016381454.1"/>
</dbReference>
<proteinExistence type="predicted"/>
<dbReference type="OrthoDB" id="2279190at2759"/>
<dbReference type="EMBL" id="KN847496">
    <property type="protein sequence ID" value="KIW14340.1"/>
    <property type="molecule type" value="Genomic_DNA"/>
</dbReference>
<name>A0A0D2B6M9_9EURO</name>
<accession>A0A0D2B6M9</accession>
<dbReference type="HOGENOM" id="CLU_162804_1_0_1"/>
<reference evidence="2 3" key="1">
    <citation type="submission" date="2015-01" db="EMBL/GenBank/DDBJ databases">
        <title>The Genome Sequence of Exophiala spinifera CBS89968.</title>
        <authorList>
            <consortium name="The Broad Institute Genomics Platform"/>
            <person name="Cuomo C."/>
            <person name="de Hoog S."/>
            <person name="Gorbushina A."/>
            <person name="Stielow B."/>
            <person name="Teixiera M."/>
            <person name="Abouelleil A."/>
            <person name="Chapman S.B."/>
            <person name="Priest M."/>
            <person name="Young S.K."/>
            <person name="Wortman J."/>
            <person name="Nusbaum C."/>
            <person name="Birren B."/>
        </authorList>
    </citation>
    <scope>NUCLEOTIDE SEQUENCE [LARGE SCALE GENOMIC DNA]</scope>
    <source>
        <strain evidence="2 3">CBS 89968</strain>
    </source>
</reference>
<organism evidence="2 3">
    <name type="scientific">Exophiala spinifera</name>
    <dbReference type="NCBI Taxonomy" id="91928"/>
    <lineage>
        <taxon>Eukaryota</taxon>
        <taxon>Fungi</taxon>
        <taxon>Dikarya</taxon>
        <taxon>Ascomycota</taxon>
        <taxon>Pezizomycotina</taxon>
        <taxon>Eurotiomycetes</taxon>
        <taxon>Chaetothyriomycetidae</taxon>
        <taxon>Chaetothyriales</taxon>
        <taxon>Herpotrichiellaceae</taxon>
        <taxon>Exophiala</taxon>
    </lineage>
</organism>
<protein>
    <submittedName>
        <fullName evidence="2">Uncharacterized protein</fullName>
    </submittedName>
</protein>
<dbReference type="STRING" id="91928.A0A0D2B6M9"/>
<evidence type="ECO:0000256" key="1">
    <source>
        <dbReference type="SAM" id="MobiDB-lite"/>
    </source>
</evidence>
<evidence type="ECO:0000313" key="3">
    <source>
        <dbReference type="Proteomes" id="UP000053328"/>
    </source>
</evidence>